<dbReference type="GeneID" id="54294370"/>
<dbReference type="PANTHER" id="PTHR33606">
    <property type="entry name" value="PROTEIN YCII"/>
    <property type="match status" value="1"/>
</dbReference>
<dbReference type="Pfam" id="PF03795">
    <property type="entry name" value="YCII"/>
    <property type="match status" value="1"/>
</dbReference>
<dbReference type="EMBL" id="ML995484">
    <property type="protein sequence ID" value="KAF2142300.1"/>
    <property type="molecule type" value="Genomic_DNA"/>
</dbReference>
<dbReference type="OrthoDB" id="5519740at2759"/>
<keyword evidence="3" id="KW-1185">Reference proteome</keyword>
<dbReference type="SUPFAM" id="SSF54909">
    <property type="entry name" value="Dimeric alpha+beta barrel"/>
    <property type="match status" value="1"/>
</dbReference>
<evidence type="ECO:0000313" key="3">
    <source>
        <dbReference type="Proteomes" id="UP000799438"/>
    </source>
</evidence>
<protein>
    <recommendedName>
        <fullName evidence="1">YCII-related domain-containing protein</fullName>
    </recommendedName>
</protein>
<dbReference type="Gene3D" id="3.30.70.1060">
    <property type="entry name" value="Dimeric alpha+beta barrel"/>
    <property type="match status" value="1"/>
</dbReference>
<dbReference type="InterPro" id="IPR005545">
    <property type="entry name" value="YCII"/>
</dbReference>
<dbReference type="RefSeq" id="XP_033398012.1">
    <property type="nucleotide sequence ID" value="XM_033536874.1"/>
</dbReference>
<organism evidence="2 3">
    <name type="scientific">Aplosporella prunicola CBS 121167</name>
    <dbReference type="NCBI Taxonomy" id="1176127"/>
    <lineage>
        <taxon>Eukaryota</taxon>
        <taxon>Fungi</taxon>
        <taxon>Dikarya</taxon>
        <taxon>Ascomycota</taxon>
        <taxon>Pezizomycotina</taxon>
        <taxon>Dothideomycetes</taxon>
        <taxon>Dothideomycetes incertae sedis</taxon>
        <taxon>Botryosphaeriales</taxon>
        <taxon>Aplosporellaceae</taxon>
        <taxon>Aplosporella</taxon>
    </lineage>
</organism>
<reference evidence="2" key="1">
    <citation type="journal article" date="2020" name="Stud. Mycol.">
        <title>101 Dothideomycetes genomes: a test case for predicting lifestyles and emergence of pathogens.</title>
        <authorList>
            <person name="Haridas S."/>
            <person name="Albert R."/>
            <person name="Binder M."/>
            <person name="Bloem J."/>
            <person name="Labutti K."/>
            <person name="Salamov A."/>
            <person name="Andreopoulos B."/>
            <person name="Baker S."/>
            <person name="Barry K."/>
            <person name="Bills G."/>
            <person name="Bluhm B."/>
            <person name="Cannon C."/>
            <person name="Castanera R."/>
            <person name="Culley D."/>
            <person name="Daum C."/>
            <person name="Ezra D."/>
            <person name="Gonzalez J."/>
            <person name="Henrissat B."/>
            <person name="Kuo A."/>
            <person name="Liang C."/>
            <person name="Lipzen A."/>
            <person name="Lutzoni F."/>
            <person name="Magnuson J."/>
            <person name="Mondo S."/>
            <person name="Nolan M."/>
            <person name="Ohm R."/>
            <person name="Pangilinan J."/>
            <person name="Park H.-J."/>
            <person name="Ramirez L."/>
            <person name="Alfaro M."/>
            <person name="Sun H."/>
            <person name="Tritt A."/>
            <person name="Yoshinaga Y."/>
            <person name="Zwiers L.-H."/>
            <person name="Turgeon B."/>
            <person name="Goodwin S."/>
            <person name="Spatafora J."/>
            <person name="Crous P."/>
            <person name="Grigoriev I."/>
        </authorList>
    </citation>
    <scope>NUCLEOTIDE SEQUENCE</scope>
    <source>
        <strain evidence="2">CBS 121167</strain>
    </source>
</reference>
<dbReference type="PANTHER" id="PTHR33606:SF3">
    <property type="entry name" value="PROTEIN YCII"/>
    <property type="match status" value="1"/>
</dbReference>
<proteinExistence type="predicted"/>
<name>A0A6A6BDP4_9PEZI</name>
<dbReference type="Proteomes" id="UP000799438">
    <property type="component" value="Unassembled WGS sequence"/>
</dbReference>
<dbReference type="InterPro" id="IPR051807">
    <property type="entry name" value="Sec-metab_biosynth-assoc"/>
</dbReference>
<dbReference type="AlphaFoldDB" id="A0A6A6BDP4"/>
<evidence type="ECO:0000313" key="2">
    <source>
        <dbReference type="EMBL" id="KAF2142300.1"/>
    </source>
</evidence>
<evidence type="ECO:0000259" key="1">
    <source>
        <dbReference type="Pfam" id="PF03795"/>
    </source>
</evidence>
<feature type="domain" description="YCII-related" evidence="1">
    <location>
        <begin position="19"/>
        <end position="119"/>
    </location>
</feature>
<dbReference type="InterPro" id="IPR011008">
    <property type="entry name" value="Dimeric_a/b-barrel"/>
</dbReference>
<sequence length="126" mass="14127">MSSSASTTTTTAPPQKHEWLVILPDQPDALDRRLAVRQEHLQTLLSPTHTPQDFWLLGGAFMDASAPFPPPDGETPKMAGSVMLALAESREEVLERLKADVYAREGVWEWEKVRIYPFKSAIRKAL</sequence>
<gene>
    <name evidence="2" type="ORF">K452DRAFT_227008</name>
</gene>
<accession>A0A6A6BDP4</accession>